<protein>
    <submittedName>
        <fullName evidence="1">Uncharacterized protein</fullName>
    </submittedName>
</protein>
<sequence>MIETIKEKMFRLISLYHSTYSDLLSQCNYQETSILLDRLDSENSEFPLSPVIKVVWRNNQIKQSFIFRLYDNFICDFEILNEVTHKKVSINDFIKNRKFKDLEMYLMEGNINDKYHTYLIEVLNMIKSTDLLYILKGEKWIDIPFDWQGHK</sequence>
<accession>A0ABU5QG79</accession>
<comment type="caution">
    <text evidence="1">The sequence shown here is derived from an EMBL/GenBank/DDBJ whole genome shotgun (WGS) entry which is preliminary data.</text>
</comment>
<name>A0ABU5QG79_9BACT</name>
<dbReference type="RefSeq" id="WP_323298912.1">
    <property type="nucleotide sequence ID" value="NZ_JAYFUM010000032.1"/>
</dbReference>
<keyword evidence="2" id="KW-1185">Reference proteome</keyword>
<reference evidence="1 2" key="1">
    <citation type="submission" date="2023-12" db="EMBL/GenBank/DDBJ databases">
        <title>Novel species of the genus Arcicella isolated from rivers.</title>
        <authorList>
            <person name="Lu H."/>
        </authorList>
    </citation>
    <scope>NUCLEOTIDE SEQUENCE [LARGE SCALE GENOMIC DNA]</scope>
    <source>
        <strain evidence="1 2">KCTC 23307</strain>
    </source>
</reference>
<evidence type="ECO:0000313" key="2">
    <source>
        <dbReference type="Proteomes" id="UP001302949"/>
    </source>
</evidence>
<proteinExistence type="predicted"/>
<organism evidence="1 2">
    <name type="scientific">Arcicella rigui</name>
    <dbReference type="NCBI Taxonomy" id="797020"/>
    <lineage>
        <taxon>Bacteria</taxon>
        <taxon>Pseudomonadati</taxon>
        <taxon>Bacteroidota</taxon>
        <taxon>Cytophagia</taxon>
        <taxon>Cytophagales</taxon>
        <taxon>Flectobacillaceae</taxon>
        <taxon>Arcicella</taxon>
    </lineage>
</organism>
<dbReference type="EMBL" id="JAYFUM010000032">
    <property type="protein sequence ID" value="MEA5141758.1"/>
    <property type="molecule type" value="Genomic_DNA"/>
</dbReference>
<evidence type="ECO:0000313" key="1">
    <source>
        <dbReference type="EMBL" id="MEA5141758.1"/>
    </source>
</evidence>
<gene>
    <name evidence="1" type="ORF">VB248_21565</name>
</gene>
<dbReference type="Proteomes" id="UP001302949">
    <property type="component" value="Unassembled WGS sequence"/>
</dbReference>